<proteinExistence type="predicted"/>
<gene>
    <name evidence="2" type="ORF">Tci_201789</name>
</gene>
<evidence type="ECO:0000313" key="2">
    <source>
        <dbReference type="EMBL" id="GEW29813.1"/>
    </source>
</evidence>
<keyword evidence="1" id="KW-0175">Coiled coil</keyword>
<feature type="coiled-coil region" evidence="1">
    <location>
        <begin position="636"/>
        <end position="680"/>
    </location>
</feature>
<evidence type="ECO:0000256" key="1">
    <source>
        <dbReference type="SAM" id="Coils"/>
    </source>
</evidence>
<protein>
    <submittedName>
        <fullName evidence="2">Uncharacterized protein</fullName>
    </submittedName>
</protein>
<organism evidence="2">
    <name type="scientific">Tanacetum cinerariifolium</name>
    <name type="common">Dalmatian daisy</name>
    <name type="synonym">Chrysanthemum cinerariifolium</name>
    <dbReference type="NCBI Taxonomy" id="118510"/>
    <lineage>
        <taxon>Eukaryota</taxon>
        <taxon>Viridiplantae</taxon>
        <taxon>Streptophyta</taxon>
        <taxon>Embryophyta</taxon>
        <taxon>Tracheophyta</taxon>
        <taxon>Spermatophyta</taxon>
        <taxon>Magnoliopsida</taxon>
        <taxon>eudicotyledons</taxon>
        <taxon>Gunneridae</taxon>
        <taxon>Pentapetalae</taxon>
        <taxon>asterids</taxon>
        <taxon>campanulids</taxon>
        <taxon>Asterales</taxon>
        <taxon>Asteraceae</taxon>
        <taxon>Asteroideae</taxon>
        <taxon>Anthemideae</taxon>
        <taxon>Anthemidinae</taxon>
        <taxon>Tanacetum</taxon>
    </lineage>
</organism>
<name>A0A699GU34_TANCI</name>
<dbReference type="AlphaFoldDB" id="A0A699GU34"/>
<sequence>MESAAHNEDCASYLTLVLSLYKREFSYSWCLSSSNSCNWNICFSPVAIRSGLQFFKAQYAWCSISKGLRVLRDNLAYSDYGIRLMLAPTLAKALQEKVLLKLHGIRKRLGSLSLESSDFSEKSVKKYWGKNRLMKAVRSSSYVSILPSLSSSSHVFASPVSDRGNIISQYKDAKTWFEAIQAIFDVNDATKKTQRTLLKHMYENFNAPSTESLDSIFNRLHKIVSQMAVLCENISQEDLNIKFLRSLPAEWNTHVVIWRNKADLDTISIDDLYNNFKIVEKEVKRTVVLSSSSGSLNMAFLSFLSSTNEVDTASIQRCNCVCFSANQPNGSKLVHEDLEKIYEDDLEEMDLKWQLSLLSFDGSYMADDEVLTNMALMDFSNSEVSDSDEDESGEMVLKTNNVQHKPEQANQPRKDGEKTMLKNVEKGTGQITKVIVEVPKPRKRRGVVIQDPEETKIVTVQPKVQAKDKGKVAKLITEVVTTVEVDVNAASVQDIINTAVEATKVIVEVPKPKKRKGVIIQDPEETTTTVTLQPKIQAKDKGKAILIEEPGPLKRSEKLIDDVMKYQALKIKPLTEAQAKRNMIVYLKNMANYKMNYFKGISYDEIRPLFEKYYNYNHVFLNEVYEGIKVLEKEVRQEKEVEVESSKTKGESLEQEIAKKQKIEQETEELKKNLQIVLDDDDVYADATPLASKILIINYKTHTEINSPYFKIIRANGNHRERFENTEPKNDTDDYLLNTLKIMFEKANVKANVWKDQKGKYSLAKVKSWKLIESCEVHCLTLSTTQIFLLVKKMYLVTHFTLEQMVNDFRLEVHDESKISLELLRLVKRQLNEGQFSGVKVDCSFGQMELFCFIDEVFDSEYVQVRVTVQQVHNWKHVYASKREIIRVHMLTKPQDFDDNIHKQALGYQNLFYQKKAQRIKPTFYDGIVIFNKHVDMPVIDHEETLILVEVSQSKMFEKEKDPEAIKLKISNKPIDYVKLNKLFEDYRKRFVPQQELSTDEAFWYHMLNPSTKSSDALHVKVEAPIKLRKSSVDKQHLEIAKKELLWEIDQLLKQIMSQDIILIVMNPMFLNDEFVNMERKRNESCDKCLNLDAELLKSQNAHNDLLNRSKEQNVNYDYCEIETKNAELENSVVKFLSENERLCKEINHVKQVFKDQFDSIKKTRVRTKEQSDSLMYKLNLKSAENEDLKAQIQDKVFVITSLKNDLRKLKGKEIVDIAAQTPSASNIVLGMFKLDLDPLAHKLLQNRKAHIDYHKYTQEQADILRGIVEQAKAKKAFR</sequence>
<dbReference type="Pfam" id="PF14223">
    <property type="entry name" value="Retrotran_gag_2"/>
    <property type="match status" value="1"/>
</dbReference>
<comment type="caution">
    <text evidence="2">The sequence shown here is derived from an EMBL/GenBank/DDBJ whole genome shotgun (WGS) entry which is preliminary data.</text>
</comment>
<accession>A0A699GU34</accession>
<reference evidence="2" key="1">
    <citation type="journal article" date="2019" name="Sci. Rep.">
        <title>Draft genome of Tanacetum cinerariifolium, the natural source of mosquito coil.</title>
        <authorList>
            <person name="Yamashiro T."/>
            <person name="Shiraishi A."/>
            <person name="Satake H."/>
            <person name="Nakayama K."/>
        </authorList>
    </citation>
    <scope>NUCLEOTIDE SEQUENCE</scope>
</reference>
<dbReference type="EMBL" id="BKCJ010052696">
    <property type="protein sequence ID" value="GEW29813.1"/>
    <property type="molecule type" value="Genomic_DNA"/>
</dbReference>